<dbReference type="EMBL" id="FMHY01000002">
    <property type="protein sequence ID" value="SCL44697.1"/>
    <property type="molecule type" value="Genomic_DNA"/>
</dbReference>
<keyword evidence="2" id="KW-1185">Reference proteome</keyword>
<accession>A0A1C6TSG3</accession>
<organism evidence="1 2">
    <name type="scientific">Micromonospora eburnea</name>
    <dbReference type="NCBI Taxonomy" id="227316"/>
    <lineage>
        <taxon>Bacteria</taxon>
        <taxon>Bacillati</taxon>
        <taxon>Actinomycetota</taxon>
        <taxon>Actinomycetes</taxon>
        <taxon>Micromonosporales</taxon>
        <taxon>Micromonosporaceae</taxon>
        <taxon>Micromonospora</taxon>
    </lineage>
</organism>
<dbReference type="Proteomes" id="UP000199696">
    <property type="component" value="Unassembled WGS sequence"/>
</dbReference>
<dbReference type="AlphaFoldDB" id="A0A1C6TSG3"/>
<dbReference type="STRING" id="227316.GA0070604_0547"/>
<evidence type="ECO:0000313" key="2">
    <source>
        <dbReference type="Proteomes" id="UP000199696"/>
    </source>
</evidence>
<proteinExistence type="predicted"/>
<evidence type="ECO:0000313" key="1">
    <source>
        <dbReference type="EMBL" id="SCL44697.1"/>
    </source>
</evidence>
<reference evidence="2" key="1">
    <citation type="submission" date="2016-06" db="EMBL/GenBank/DDBJ databases">
        <authorList>
            <person name="Varghese N."/>
            <person name="Submissions Spin"/>
        </authorList>
    </citation>
    <scope>NUCLEOTIDE SEQUENCE [LARGE SCALE GENOMIC DNA]</scope>
    <source>
        <strain evidence="2">DSM 44814</strain>
    </source>
</reference>
<sequence>MEEVLRHRYIYVPRGTETDTIQPGKRLGLAIARERRAHLTVVAPRKDSATHHPELAKLDIVTERSGHPRDGGVVLAWCPTHKVMEKIQLLELTLLTGSAENTLPVTLM</sequence>
<dbReference type="OrthoDB" id="5079541at2"/>
<protein>
    <submittedName>
        <fullName evidence="1">Uncharacterized protein</fullName>
    </submittedName>
</protein>
<name>A0A1C6TSG3_9ACTN</name>
<gene>
    <name evidence="1" type="ORF">GA0070604_0547</name>
</gene>